<organism evidence="1 2">
    <name type="scientific">Saccharothrix lopnurensis</name>
    <dbReference type="NCBI Taxonomy" id="1670621"/>
    <lineage>
        <taxon>Bacteria</taxon>
        <taxon>Bacillati</taxon>
        <taxon>Actinomycetota</taxon>
        <taxon>Actinomycetes</taxon>
        <taxon>Pseudonocardiales</taxon>
        <taxon>Pseudonocardiaceae</taxon>
        <taxon>Saccharothrix</taxon>
    </lineage>
</organism>
<evidence type="ECO:0000313" key="2">
    <source>
        <dbReference type="Proteomes" id="UP001596220"/>
    </source>
</evidence>
<dbReference type="RefSeq" id="WP_380632639.1">
    <property type="nucleotide sequence ID" value="NZ_JBHSQO010000002.1"/>
</dbReference>
<sequence>MTDLRMTVDAPAGAAAATNLLLRELVRGARVDARPAPADLPEGAKSGAGATIAELVLNGTLSAAAAGAVASVVTAFVQRGSARKVTIRTGEDEITVEGLDAGSQRALLEAWLREREG</sequence>
<dbReference type="EMBL" id="JBHSQO010000002">
    <property type="protein sequence ID" value="MFC6088301.1"/>
    <property type="molecule type" value="Genomic_DNA"/>
</dbReference>
<keyword evidence="2" id="KW-1185">Reference proteome</keyword>
<dbReference type="Proteomes" id="UP001596220">
    <property type="component" value="Unassembled WGS sequence"/>
</dbReference>
<name>A0ABW1NZ98_9PSEU</name>
<gene>
    <name evidence="1" type="ORF">ACFP3R_03385</name>
</gene>
<accession>A0ABW1NZ98</accession>
<reference evidence="2" key="1">
    <citation type="journal article" date="2019" name="Int. J. Syst. Evol. Microbiol.">
        <title>The Global Catalogue of Microorganisms (GCM) 10K type strain sequencing project: providing services to taxonomists for standard genome sequencing and annotation.</title>
        <authorList>
            <consortium name="The Broad Institute Genomics Platform"/>
            <consortium name="The Broad Institute Genome Sequencing Center for Infectious Disease"/>
            <person name="Wu L."/>
            <person name="Ma J."/>
        </authorList>
    </citation>
    <scope>NUCLEOTIDE SEQUENCE [LARGE SCALE GENOMIC DNA]</scope>
    <source>
        <strain evidence="2">CGMCC 4.7246</strain>
    </source>
</reference>
<protein>
    <submittedName>
        <fullName evidence="1">Uncharacterized protein</fullName>
    </submittedName>
</protein>
<proteinExistence type="predicted"/>
<comment type="caution">
    <text evidence="1">The sequence shown here is derived from an EMBL/GenBank/DDBJ whole genome shotgun (WGS) entry which is preliminary data.</text>
</comment>
<evidence type="ECO:0000313" key="1">
    <source>
        <dbReference type="EMBL" id="MFC6088301.1"/>
    </source>
</evidence>